<reference evidence="2 3" key="1">
    <citation type="submission" date="2018-06" db="EMBL/GenBank/DDBJ databases">
        <title>Extensive metabolic versatility and redundancy in microbially diverse, dynamic hydrothermal sediments.</title>
        <authorList>
            <person name="Dombrowski N."/>
            <person name="Teske A."/>
            <person name="Baker B.J."/>
        </authorList>
    </citation>
    <scope>NUCLEOTIDE SEQUENCE [LARGE SCALE GENOMIC DNA]</scope>
    <source>
        <strain evidence="2">B47_G16</strain>
    </source>
</reference>
<accession>A0A497E5X3</accession>
<dbReference type="GO" id="GO:0010181">
    <property type="term" value="F:FMN binding"/>
    <property type="evidence" value="ECO:0007669"/>
    <property type="project" value="InterPro"/>
</dbReference>
<dbReference type="GO" id="GO:0016020">
    <property type="term" value="C:membrane"/>
    <property type="evidence" value="ECO:0007669"/>
    <property type="project" value="TreeGrafter"/>
</dbReference>
<dbReference type="InterPro" id="IPR029039">
    <property type="entry name" value="Flavoprotein-like_sf"/>
</dbReference>
<dbReference type="SUPFAM" id="SSF52218">
    <property type="entry name" value="Flavoproteins"/>
    <property type="match status" value="1"/>
</dbReference>
<dbReference type="PANTHER" id="PTHR30546">
    <property type="entry name" value="FLAVODOXIN-RELATED PROTEIN WRBA-RELATED"/>
    <property type="match status" value="1"/>
</dbReference>
<dbReference type="GO" id="GO:0009055">
    <property type="term" value="F:electron transfer activity"/>
    <property type="evidence" value="ECO:0007669"/>
    <property type="project" value="InterPro"/>
</dbReference>
<dbReference type="InterPro" id="IPR001226">
    <property type="entry name" value="Flavodoxin_CS"/>
</dbReference>
<proteinExistence type="predicted"/>
<dbReference type="GO" id="GO:0003955">
    <property type="term" value="F:NAD(P)H dehydrogenase (quinone) activity"/>
    <property type="evidence" value="ECO:0007669"/>
    <property type="project" value="TreeGrafter"/>
</dbReference>
<evidence type="ECO:0000313" key="3">
    <source>
        <dbReference type="Proteomes" id="UP000279422"/>
    </source>
</evidence>
<organism evidence="2 3">
    <name type="scientific">Aerophobetes bacterium</name>
    <dbReference type="NCBI Taxonomy" id="2030807"/>
    <lineage>
        <taxon>Bacteria</taxon>
        <taxon>Candidatus Aerophobota</taxon>
    </lineage>
</organism>
<evidence type="ECO:0000313" key="2">
    <source>
        <dbReference type="EMBL" id="RLE09515.1"/>
    </source>
</evidence>
<dbReference type="PROSITE" id="PS00201">
    <property type="entry name" value="FLAVODOXIN"/>
    <property type="match status" value="1"/>
</dbReference>
<dbReference type="PROSITE" id="PS50902">
    <property type="entry name" value="FLAVODOXIN_LIKE"/>
    <property type="match status" value="1"/>
</dbReference>
<sequence length="158" mass="17083">MATVGIIYYSRTGNTQKMAEFVAQGVKEEGIDVVIKKVEETSPEELLKWEGIIVGSPTYYGLVASPIKNLFDESVKYHGKLEGKVGGAFSSSANIGGGNETTLLSILEMMLIHGMIVQGTSRGDHYGPVSIGAPDKRVKSQCIALGRRVARLIKRLKV</sequence>
<dbReference type="PANTHER" id="PTHR30546:SF23">
    <property type="entry name" value="FLAVOPROTEIN-LIKE PROTEIN YCP4-RELATED"/>
    <property type="match status" value="1"/>
</dbReference>
<dbReference type="AlphaFoldDB" id="A0A497E5X3"/>
<comment type="caution">
    <text evidence="2">The sequence shown here is derived from an EMBL/GenBank/DDBJ whole genome shotgun (WGS) entry which is preliminary data.</text>
</comment>
<feature type="domain" description="Flavodoxin-like" evidence="1">
    <location>
        <begin position="4"/>
        <end position="158"/>
    </location>
</feature>
<dbReference type="InterPro" id="IPR008254">
    <property type="entry name" value="Flavodoxin/NO_synth"/>
</dbReference>
<dbReference type="Pfam" id="PF00258">
    <property type="entry name" value="Flavodoxin_1"/>
    <property type="match status" value="1"/>
</dbReference>
<gene>
    <name evidence="2" type="ORF">DRJ00_04015</name>
</gene>
<dbReference type="Proteomes" id="UP000279422">
    <property type="component" value="Unassembled WGS sequence"/>
</dbReference>
<dbReference type="Gene3D" id="3.40.50.360">
    <property type="match status" value="1"/>
</dbReference>
<name>A0A497E5X3_UNCAE</name>
<protein>
    <submittedName>
        <fullName evidence="2">Flavodoxin family protein</fullName>
    </submittedName>
</protein>
<dbReference type="EMBL" id="QMPZ01000042">
    <property type="protein sequence ID" value="RLE09515.1"/>
    <property type="molecule type" value="Genomic_DNA"/>
</dbReference>
<evidence type="ECO:0000259" key="1">
    <source>
        <dbReference type="PROSITE" id="PS50902"/>
    </source>
</evidence>